<gene>
    <name evidence="1" type="ORF">DSPE1174_LOCUS16450</name>
</gene>
<accession>A0A7S2G4P4</accession>
<organism evidence="1">
    <name type="scientific">Octactis speculum</name>
    <dbReference type="NCBI Taxonomy" id="3111310"/>
    <lineage>
        <taxon>Eukaryota</taxon>
        <taxon>Sar</taxon>
        <taxon>Stramenopiles</taxon>
        <taxon>Ochrophyta</taxon>
        <taxon>Dictyochophyceae</taxon>
        <taxon>Dictyochales</taxon>
        <taxon>Dictyochaceae</taxon>
        <taxon>Octactis</taxon>
    </lineage>
</organism>
<protein>
    <submittedName>
        <fullName evidence="1">Uncharacterized protein</fullName>
    </submittedName>
</protein>
<evidence type="ECO:0000313" key="1">
    <source>
        <dbReference type="EMBL" id="CAD9432708.1"/>
    </source>
</evidence>
<proteinExistence type="predicted"/>
<name>A0A7S2G4P4_9STRA</name>
<sequence length="115" mass="12078">MGSPAAGGLKVALDDPSELPWDANVISIQINNGNWVSPSVLDTLMVTAQDAHEAMVRPLVIPAITSTLNDEQRILTDVPLTSMTTALGGISLNAMEHNFPDVGTRVVVIGDDSQG</sequence>
<dbReference type="EMBL" id="HBGS01032096">
    <property type="protein sequence ID" value="CAD9432708.1"/>
    <property type="molecule type" value="Transcribed_RNA"/>
</dbReference>
<dbReference type="AlphaFoldDB" id="A0A7S2G4P4"/>
<reference evidence="1" key="1">
    <citation type="submission" date="2021-01" db="EMBL/GenBank/DDBJ databases">
        <authorList>
            <person name="Corre E."/>
            <person name="Pelletier E."/>
            <person name="Niang G."/>
            <person name="Scheremetjew M."/>
            <person name="Finn R."/>
            <person name="Kale V."/>
            <person name="Holt S."/>
            <person name="Cochrane G."/>
            <person name="Meng A."/>
            <person name="Brown T."/>
            <person name="Cohen L."/>
        </authorList>
    </citation>
    <scope>NUCLEOTIDE SEQUENCE</scope>
    <source>
        <strain evidence="1">CCMP1381</strain>
    </source>
</reference>